<organism evidence="1">
    <name type="scientific">Rhizophora mucronata</name>
    <name type="common">Asiatic mangrove</name>
    <dbReference type="NCBI Taxonomy" id="61149"/>
    <lineage>
        <taxon>Eukaryota</taxon>
        <taxon>Viridiplantae</taxon>
        <taxon>Streptophyta</taxon>
        <taxon>Embryophyta</taxon>
        <taxon>Tracheophyta</taxon>
        <taxon>Spermatophyta</taxon>
        <taxon>Magnoliopsida</taxon>
        <taxon>eudicotyledons</taxon>
        <taxon>Gunneridae</taxon>
        <taxon>Pentapetalae</taxon>
        <taxon>rosids</taxon>
        <taxon>fabids</taxon>
        <taxon>Malpighiales</taxon>
        <taxon>Rhizophoraceae</taxon>
        <taxon>Rhizophora</taxon>
    </lineage>
</organism>
<reference evidence="1" key="1">
    <citation type="submission" date="2018-02" db="EMBL/GenBank/DDBJ databases">
        <title>Rhizophora mucronata_Transcriptome.</title>
        <authorList>
            <person name="Meera S.P."/>
            <person name="Sreeshan A."/>
            <person name="Augustine A."/>
        </authorList>
    </citation>
    <scope>NUCLEOTIDE SEQUENCE</scope>
    <source>
        <tissue evidence="1">Leaf</tissue>
    </source>
</reference>
<protein>
    <submittedName>
        <fullName evidence="1">Uncharacterized protein</fullName>
    </submittedName>
</protein>
<proteinExistence type="predicted"/>
<sequence length="36" mass="4204">MKTDVYVHPSLDVLTLLSHKGHLERNCACLIRWIKI</sequence>
<name>A0A2P2Q0J6_RHIMU</name>
<accession>A0A2P2Q0J6</accession>
<dbReference type="EMBL" id="GGEC01080027">
    <property type="protein sequence ID" value="MBX60511.1"/>
    <property type="molecule type" value="Transcribed_RNA"/>
</dbReference>
<dbReference type="AlphaFoldDB" id="A0A2P2Q0J6"/>
<evidence type="ECO:0000313" key="1">
    <source>
        <dbReference type="EMBL" id="MBX60511.1"/>
    </source>
</evidence>